<name>A0AAE1VIS1_9SOLA</name>
<proteinExistence type="predicted"/>
<dbReference type="AlphaFoldDB" id="A0AAE1VIS1"/>
<reference evidence="1" key="1">
    <citation type="submission" date="2023-12" db="EMBL/GenBank/DDBJ databases">
        <title>Genome assembly of Anisodus tanguticus.</title>
        <authorList>
            <person name="Wang Y.-J."/>
        </authorList>
    </citation>
    <scope>NUCLEOTIDE SEQUENCE</scope>
    <source>
        <strain evidence="1">KB-2021</strain>
        <tissue evidence="1">Leaf</tissue>
    </source>
</reference>
<evidence type="ECO:0000313" key="1">
    <source>
        <dbReference type="EMBL" id="KAK4361825.1"/>
    </source>
</evidence>
<evidence type="ECO:0000313" key="2">
    <source>
        <dbReference type="Proteomes" id="UP001291623"/>
    </source>
</evidence>
<dbReference type="Proteomes" id="UP001291623">
    <property type="component" value="Unassembled WGS sequence"/>
</dbReference>
<dbReference type="EMBL" id="JAVYJV010000009">
    <property type="protein sequence ID" value="KAK4361825.1"/>
    <property type="molecule type" value="Genomic_DNA"/>
</dbReference>
<protein>
    <submittedName>
        <fullName evidence="1">Uncharacterized protein</fullName>
    </submittedName>
</protein>
<sequence length="53" mass="6173">MAAEAEPGFEAYGLRILIRLSYWVLNYNNLCMFSDLLKRNTRFGPKLLVRPNP</sequence>
<organism evidence="1 2">
    <name type="scientific">Anisodus tanguticus</name>
    <dbReference type="NCBI Taxonomy" id="243964"/>
    <lineage>
        <taxon>Eukaryota</taxon>
        <taxon>Viridiplantae</taxon>
        <taxon>Streptophyta</taxon>
        <taxon>Embryophyta</taxon>
        <taxon>Tracheophyta</taxon>
        <taxon>Spermatophyta</taxon>
        <taxon>Magnoliopsida</taxon>
        <taxon>eudicotyledons</taxon>
        <taxon>Gunneridae</taxon>
        <taxon>Pentapetalae</taxon>
        <taxon>asterids</taxon>
        <taxon>lamiids</taxon>
        <taxon>Solanales</taxon>
        <taxon>Solanaceae</taxon>
        <taxon>Solanoideae</taxon>
        <taxon>Hyoscyameae</taxon>
        <taxon>Anisodus</taxon>
    </lineage>
</organism>
<gene>
    <name evidence="1" type="ORF">RND71_017066</name>
</gene>
<accession>A0AAE1VIS1</accession>
<keyword evidence="2" id="KW-1185">Reference proteome</keyword>
<comment type="caution">
    <text evidence="1">The sequence shown here is derived from an EMBL/GenBank/DDBJ whole genome shotgun (WGS) entry which is preliminary data.</text>
</comment>